<feature type="transmembrane region" description="Helical" evidence="1">
    <location>
        <begin position="190"/>
        <end position="212"/>
    </location>
</feature>
<dbReference type="GO" id="GO:0005886">
    <property type="term" value="C:plasma membrane"/>
    <property type="evidence" value="ECO:0007669"/>
    <property type="project" value="TreeGrafter"/>
</dbReference>
<dbReference type="InterPro" id="IPR001614">
    <property type="entry name" value="Myelin_PLP"/>
</dbReference>
<feature type="transmembrane region" description="Helical" evidence="1">
    <location>
        <begin position="54"/>
        <end position="79"/>
    </location>
</feature>
<dbReference type="WBParaSite" id="SSTP_0000993300.1">
    <property type="protein sequence ID" value="SSTP_0000993300.1"/>
    <property type="gene ID" value="SSTP_0000993300"/>
</dbReference>
<sequence length="242" mass="27704">MCSKCLKFPFLTILSGVIAFISGIVYGTTMALAIDGFEKQINAFLSVGTSNLRFLILVSTTFLVTVLIIFLISSIISTIKMSHFDKNHSKEVVRFFSSTFVSGPLIYLMYFTIFFWAILFSLTSIALGFYLIFITTTYFFCGLVDTRCFDFSVFLPVIVEKITKKKVDLTFCSGKKEILCSSQNNMSWNFIIAFISCLISLMSLVHCLIILTNKWSRMRGKKKYFKRELKDKNEFLTKLVED</sequence>
<evidence type="ECO:0000313" key="4">
    <source>
        <dbReference type="WBParaSite" id="TCONS_00001889.p1"/>
    </source>
</evidence>
<name>A0A0K0EKD9_STRER</name>
<accession>A0A0K0EKD9</accession>
<keyword evidence="1" id="KW-0812">Transmembrane</keyword>
<dbReference type="WBParaSite" id="TCONS_00001889.p1">
    <property type="protein sequence ID" value="TCONS_00001889.p1"/>
    <property type="gene ID" value="XLOC_001797"/>
</dbReference>
<dbReference type="PANTHER" id="PTHR11683">
    <property type="entry name" value="MYELIN PROTEOLIPID"/>
    <property type="match status" value="1"/>
</dbReference>
<feature type="transmembrane region" description="Helical" evidence="1">
    <location>
        <begin position="100"/>
        <end position="133"/>
    </location>
</feature>
<dbReference type="GO" id="GO:0031175">
    <property type="term" value="P:neuron projection development"/>
    <property type="evidence" value="ECO:0007669"/>
    <property type="project" value="TreeGrafter"/>
</dbReference>
<protein>
    <submittedName>
        <fullName evidence="3 4">Uncharacterized protein</fullName>
    </submittedName>
</protein>
<keyword evidence="1" id="KW-0472">Membrane</keyword>
<evidence type="ECO:0000313" key="2">
    <source>
        <dbReference type="Proteomes" id="UP000035681"/>
    </source>
</evidence>
<dbReference type="PANTHER" id="PTHR11683:SF12">
    <property type="entry name" value="M6, ISOFORM F"/>
    <property type="match status" value="1"/>
</dbReference>
<feature type="transmembrane region" description="Helical" evidence="1">
    <location>
        <begin position="12"/>
        <end position="34"/>
    </location>
</feature>
<reference evidence="3" key="1">
    <citation type="submission" date="2015-08" db="UniProtKB">
        <authorList>
            <consortium name="WormBaseParasite"/>
        </authorList>
    </citation>
    <scope>IDENTIFICATION</scope>
</reference>
<dbReference type="AlphaFoldDB" id="A0A0K0EKD9"/>
<keyword evidence="2" id="KW-1185">Reference proteome</keyword>
<evidence type="ECO:0000313" key="3">
    <source>
        <dbReference type="WBParaSite" id="SSTP_0000993300.1"/>
    </source>
</evidence>
<dbReference type="Pfam" id="PF01275">
    <property type="entry name" value="Myelin_PLP"/>
    <property type="match status" value="1"/>
</dbReference>
<dbReference type="Proteomes" id="UP000035681">
    <property type="component" value="Unplaced"/>
</dbReference>
<evidence type="ECO:0000256" key="1">
    <source>
        <dbReference type="SAM" id="Phobius"/>
    </source>
</evidence>
<proteinExistence type="predicted"/>
<organism evidence="3">
    <name type="scientific">Strongyloides stercoralis</name>
    <name type="common">Threadworm</name>
    <dbReference type="NCBI Taxonomy" id="6248"/>
    <lineage>
        <taxon>Eukaryota</taxon>
        <taxon>Metazoa</taxon>
        <taxon>Ecdysozoa</taxon>
        <taxon>Nematoda</taxon>
        <taxon>Chromadorea</taxon>
        <taxon>Rhabditida</taxon>
        <taxon>Tylenchina</taxon>
        <taxon>Panagrolaimomorpha</taxon>
        <taxon>Strongyloidoidea</taxon>
        <taxon>Strongyloididae</taxon>
        <taxon>Strongyloides</taxon>
    </lineage>
</organism>
<keyword evidence="1" id="KW-1133">Transmembrane helix</keyword>